<accession>A0A1E1WBY4</accession>
<protein>
    <submittedName>
        <fullName evidence="3">Uncharacterized protein</fullName>
    </submittedName>
</protein>
<dbReference type="GO" id="GO:0005802">
    <property type="term" value="C:trans-Golgi network"/>
    <property type="evidence" value="ECO:0007669"/>
    <property type="project" value="TreeGrafter"/>
</dbReference>
<evidence type="ECO:0000256" key="2">
    <source>
        <dbReference type="SAM" id="MobiDB-lite"/>
    </source>
</evidence>
<proteinExistence type="predicted"/>
<feature type="coiled-coil region" evidence="1">
    <location>
        <begin position="11"/>
        <end position="45"/>
    </location>
</feature>
<feature type="compositionally biased region" description="Low complexity" evidence="2">
    <location>
        <begin position="116"/>
        <end position="132"/>
    </location>
</feature>
<feature type="region of interest" description="Disordered" evidence="2">
    <location>
        <begin position="105"/>
        <end position="141"/>
    </location>
</feature>
<dbReference type="PANTHER" id="PTHR18911:SF5">
    <property type="entry name" value="COILED-COIL DOMAIN-CONTAINING PROTEIN 186"/>
    <property type="match status" value="1"/>
</dbReference>
<dbReference type="GO" id="GO:0099518">
    <property type="term" value="P:vesicle cytoskeletal trafficking"/>
    <property type="evidence" value="ECO:0007669"/>
    <property type="project" value="TreeGrafter"/>
</dbReference>
<dbReference type="GO" id="GO:0031267">
    <property type="term" value="F:small GTPase binding"/>
    <property type="evidence" value="ECO:0007669"/>
    <property type="project" value="TreeGrafter"/>
</dbReference>
<dbReference type="OrthoDB" id="5583482at2759"/>
<sequence length="141" mass="15566">RAATSDHENKAQALSLDNASLRERISSLEAECTRLQESLAEETERRNRETRALARKVAELTEEAAETGKKLEWEKGENGVLKKKHANAIKELNRELQRALKRCEQLEAKLPPPDAASTRTGSVSSLSSGESAATDERLQNG</sequence>
<gene>
    <name evidence="3" type="ORF">g.18463</name>
</gene>
<name>A0A1E1WBY4_PECGO</name>
<feature type="non-terminal residue" evidence="3">
    <location>
        <position position="141"/>
    </location>
</feature>
<dbReference type="AlphaFoldDB" id="A0A1E1WBY4"/>
<evidence type="ECO:0000256" key="1">
    <source>
        <dbReference type="SAM" id="Coils"/>
    </source>
</evidence>
<dbReference type="PANTHER" id="PTHR18911">
    <property type="entry name" value="CTCL TUMOR ANTIGEN HD-CL-01"/>
    <property type="match status" value="1"/>
</dbReference>
<feature type="non-terminal residue" evidence="3">
    <location>
        <position position="1"/>
    </location>
</feature>
<organism evidence="3">
    <name type="scientific">Pectinophora gossypiella</name>
    <name type="common">Cotton pink bollworm</name>
    <name type="synonym">Depressaria gossypiella</name>
    <dbReference type="NCBI Taxonomy" id="13191"/>
    <lineage>
        <taxon>Eukaryota</taxon>
        <taxon>Metazoa</taxon>
        <taxon>Ecdysozoa</taxon>
        <taxon>Arthropoda</taxon>
        <taxon>Hexapoda</taxon>
        <taxon>Insecta</taxon>
        <taxon>Pterygota</taxon>
        <taxon>Neoptera</taxon>
        <taxon>Endopterygota</taxon>
        <taxon>Lepidoptera</taxon>
        <taxon>Glossata</taxon>
        <taxon>Ditrysia</taxon>
        <taxon>Gelechioidea</taxon>
        <taxon>Gelechiidae</taxon>
        <taxon>Apatetrinae</taxon>
        <taxon>Pectinophora</taxon>
    </lineage>
</organism>
<keyword evidence="1" id="KW-0175">Coiled coil</keyword>
<dbReference type="EMBL" id="GDQN01006568">
    <property type="protein sequence ID" value="JAT84486.1"/>
    <property type="molecule type" value="Transcribed_RNA"/>
</dbReference>
<dbReference type="InterPro" id="IPR038830">
    <property type="entry name" value="CCDC186"/>
</dbReference>
<evidence type="ECO:0000313" key="3">
    <source>
        <dbReference type="EMBL" id="JAT84486.1"/>
    </source>
</evidence>
<reference evidence="3" key="1">
    <citation type="submission" date="2015-09" db="EMBL/GenBank/DDBJ databases">
        <title>De novo assembly of Pectinophora gossypiella (Pink Bollworm) gut transcriptome.</title>
        <authorList>
            <person name="Tassone E.E."/>
        </authorList>
    </citation>
    <scope>NUCLEOTIDE SEQUENCE</scope>
</reference>